<dbReference type="RefSeq" id="WP_279858035.1">
    <property type="nucleotide sequence ID" value="NZ_JARVUX010000007.1"/>
</dbReference>
<gene>
    <name evidence="2" type="ORF">QDQ28_12670</name>
</gene>
<comment type="caution">
    <text evidence="2">The sequence shown here is derived from an EMBL/GenBank/DDBJ whole genome shotgun (WGS) entry which is preliminary data.</text>
</comment>
<name>A0AAP4AC70_CLOPF</name>
<evidence type="ECO:0000313" key="2">
    <source>
        <dbReference type="EMBL" id="MDH2337034.1"/>
    </source>
</evidence>
<dbReference type="EMBL" id="JARVUX010000007">
    <property type="protein sequence ID" value="MDH2337034.1"/>
    <property type="molecule type" value="Genomic_DNA"/>
</dbReference>
<dbReference type="AlphaFoldDB" id="A0AAP4AC70"/>
<sequence length="166" mass="19097">MIFFKKLKEPVSKEPVSKEPLDFGDKQIKYELEILENLTKIDKLKQSVEELEKKLKYKDKEIEDLNSKIASLKSSPIESVSDANYIGDDDGVGTYLNNVEVYSEIDLYNIGYIHDFPGEKRRVWSKNGEKGSIAISLKVSSSCSSKKDVFNAIKRTYPKLLEYFRQ</sequence>
<reference evidence="2" key="1">
    <citation type="submission" date="2023-04" db="EMBL/GenBank/DDBJ databases">
        <title>Epidemiological investigation of Clostridium perfringens isolated from cattle.</title>
        <authorList>
            <person name="Tian R."/>
        </authorList>
    </citation>
    <scope>NUCLEOTIDE SEQUENCE</scope>
    <source>
        <strain evidence="2">ZWCP172</strain>
    </source>
</reference>
<accession>A0AAP4AC70</accession>
<proteinExistence type="predicted"/>
<keyword evidence="1" id="KW-0175">Coiled coil</keyword>
<organism evidence="2 3">
    <name type="scientific">Clostridium perfringens</name>
    <dbReference type="NCBI Taxonomy" id="1502"/>
    <lineage>
        <taxon>Bacteria</taxon>
        <taxon>Bacillati</taxon>
        <taxon>Bacillota</taxon>
        <taxon>Clostridia</taxon>
        <taxon>Eubacteriales</taxon>
        <taxon>Clostridiaceae</taxon>
        <taxon>Clostridium</taxon>
    </lineage>
</organism>
<protein>
    <submittedName>
        <fullName evidence="2">Uncharacterized protein</fullName>
    </submittedName>
</protein>
<feature type="coiled-coil region" evidence="1">
    <location>
        <begin position="34"/>
        <end position="68"/>
    </location>
</feature>
<evidence type="ECO:0000256" key="1">
    <source>
        <dbReference type="SAM" id="Coils"/>
    </source>
</evidence>
<dbReference type="Proteomes" id="UP001222958">
    <property type="component" value="Unassembled WGS sequence"/>
</dbReference>
<evidence type="ECO:0000313" key="3">
    <source>
        <dbReference type="Proteomes" id="UP001222958"/>
    </source>
</evidence>